<dbReference type="GO" id="GO:0003824">
    <property type="term" value="F:catalytic activity"/>
    <property type="evidence" value="ECO:0007669"/>
    <property type="project" value="UniProtKB-ARBA"/>
</dbReference>
<evidence type="ECO:0000259" key="1">
    <source>
        <dbReference type="Pfam" id="PF04127"/>
    </source>
</evidence>
<comment type="caution">
    <text evidence="2">The sequence shown here is derived from an EMBL/GenBank/DDBJ whole genome shotgun (WGS) entry which is preliminary data.</text>
</comment>
<evidence type="ECO:0000313" key="2">
    <source>
        <dbReference type="EMBL" id="TET77828.1"/>
    </source>
</evidence>
<dbReference type="Pfam" id="PF04127">
    <property type="entry name" value="DFP"/>
    <property type="match status" value="1"/>
</dbReference>
<dbReference type="SUPFAM" id="SSF102645">
    <property type="entry name" value="CoaB-like"/>
    <property type="match status" value="1"/>
</dbReference>
<evidence type="ECO:0000313" key="3">
    <source>
        <dbReference type="Proteomes" id="UP000315534"/>
    </source>
</evidence>
<feature type="domain" description="DNA/pantothenate metabolism flavoprotein C-terminal" evidence="1">
    <location>
        <begin position="3"/>
        <end position="107"/>
    </location>
</feature>
<sequence length="110" mass="12472">RSHSEKVKSQEMTLRLVRCPDILMHIARKKKKGTYVVGFSLETKDNIERAKSKLRKKDLDMIVSNAPDAMGSEQARVTLILRKGDIEVLPLLSKDEVADRILDRVKNSIG</sequence>
<accession>A0A523XEZ3</accession>
<dbReference type="InterPro" id="IPR007085">
    <property type="entry name" value="DNA/pantothenate-metab_flavo_C"/>
</dbReference>
<proteinExistence type="predicted"/>
<dbReference type="AlphaFoldDB" id="A0A523XEZ3"/>
<dbReference type="Gene3D" id="3.40.50.10300">
    <property type="entry name" value="CoaB-like"/>
    <property type="match status" value="1"/>
</dbReference>
<dbReference type="Proteomes" id="UP000315534">
    <property type="component" value="Unassembled WGS sequence"/>
</dbReference>
<feature type="non-terminal residue" evidence="2">
    <location>
        <position position="1"/>
    </location>
</feature>
<reference evidence="2 3" key="1">
    <citation type="submission" date="2019-03" db="EMBL/GenBank/DDBJ databases">
        <title>Metabolic potential of uncultured bacteria and archaea associated with petroleum seepage in deep-sea sediments.</title>
        <authorList>
            <person name="Dong X."/>
            <person name="Hubert C."/>
        </authorList>
    </citation>
    <scope>NUCLEOTIDE SEQUENCE [LARGE SCALE GENOMIC DNA]</scope>
    <source>
        <strain evidence="2">E29_bin36</strain>
    </source>
</reference>
<dbReference type="EMBL" id="SOIP01000539">
    <property type="protein sequence ID" value="TET77828.1"/>
    <property type="molecule type" value="Genomic_DNA"/>
</dbReference>
<name>A0A523XEZ3_UNCT6</name>
<dbReference type="GO" id="GO:0015937">
    <property type="term" value="P:coenzyme A biosynthetic process"/>
    <property type="evidence" value="ECO:0007669"/>
    <property type="project" value="UniProtKB-ARBA"/>
</dbReference>
<organism evidence="2 3">
    <name type="scientific">candidate division TA06 bacterium</name>
    <dbReference type="NCBI Taxonomy" id="2250710"/>
    <lineage>
        <taxon>Bacteria</taxon>
        <taxon>Bacteria division TA06</taxon>
    </lineage>
</organism>
<dbReference type="InterPro" id="IPR035929">
    <property type="entry name" value="CoaB-like_sf"/>
</dbReference>
<gene>
    <name evidence="2" type="ORF">E3J38_09355</name>
</gene>
<protein>
    <submittedName>
        <fullName evidence="2">Phosphopantothenoylcysteine decarboxylase</fullName>
    </submittedName>
</protein>